<dbReference type="InterPro" id="IPR050490">
    <property type="entry name" value="Bact_solute-bd_prot1"/>
</dbReference>
<reference evidence="2 3" key="1">
    <citation type="submission" date="2023-07" db="EMBL/GenBank/DDBJ databases">
        <title>Genomic Encyclopedia of Type Strains, Phase IV (KMG-IV): sequencing the most valuable type-strain genomes for metagenomic binning, comparative biology and taxonomic classification.</title>
        <authorList>
            <person name="Goeker M."/>
        </authorList>
    </citation>
    <scope>NUCLEOTIDE SEQUENCE [LARGE SCALE GENOMIC DNA]</scope>
    <source>
        <strain evidence="2 3">DSM 9768</strain>
    </source>
</reference>
<sequence length="537" mass="60716">MKKIVKTLSAFAIGGALLVGCGGNEEKTWSPDYELSDISFPLEEEGISLKIMTSSSTLAPDDPNEKLIYQRLEEKTGVQIEWRNFTGETFGERRNLAMATGEMPDAIKNAAFSDYELLNLAEDGAIIALNDLIENYMPNLQAVLEQAPEYLGMMTAPDGNIYAFPWIEELGEGRESIHSVDNFPWINVEWLDQLGLDMPTTTDELKDVLIAFRDNDPAGNGQTIPMSFIINDGGQDPGFLFGSFGLGDNWDRTVVTNDGEVLLTAADEGYIDAINFMNELYEERLIDIEAFEHDWPAYVAKGQEGRYGMYFTWDKANITGMNDTFDLMPPLYGPDGHKNVTRTNGMGFDRSRMVITSANQNLELTAKWIDQLYDPHQSVQNNWGTFGDDELQNIFEWDESAQMLRHLDLEGTAPVELREKTSVGGPLAILDSYYGTVTTKPDDAAWRLGLMEKVMVPHMQADNIYPRVFFDKEELDRLATIEADLIPYVNRKRAEWISNGRVEEEWADYLIELDRLGLQEWLEIKQAGYDRATTDKD</sequence>
<evidence type="ECO:0000256" key="1">
    <source>
        <dbReference type="ARBA" id="ARBA00022729"/>
    </source>
</evidence>
<dbReference type="Proteomes" id="UP001230005">
    <property type="component" value="Unassembled WGS sequence"/>
</dbReference>
<protein>
    <submittedName>
        <fullName evidence="2">Aldouronate transport system substrate-binding protein</fullName>
    </submittedName>
</protein>
<comment type="caution">
    <text evidence="2">The sequence shown here is derived from an EMBL/GenBank/DDBJ whole genome shotgun (WGS) entry which is preliminary data.</text>
</comment>
<name>A0ABU0A1F9_9BACI</name>
<dbReference type="SUPFAM" id="SSF53850">
    <property type="entry name" value="Periplasmic binding protein-like II"/>
    <property type="match status" value="1"/>
</dbReference>
<organism evidence="2 3">
    <name type="scientific">Evansella vedderi</name>
    <dbReference type="NCBI Taxonomy" id="38282"/>
    <lineage>
        <taxon>Bacteria</taxon>
        <taxon>Bacillati</taxon>
        <taxon>Bacillota</taxon>
        <taxon>Bacilli</taxon>
        <taxon>Bacillales</taxon>
        <taxon>Bacillaceae</taxon>
        <taxon>Evansella</taxon>
    </lineage>
</organism>
<dbReference type="PROSITE" id="PS51257">
    <property type="entry name" value="PROKAR_LIPOPROTEIN"/>
    <property type="match status" value="1"/>
</dbReference>
<evidence type="ECO:0000313" key="3">
    <source>
        <dbReference type="Proteomes" id="UP001230005"/>
    </source>
</evidence>
<accession>A0ABU0A1F9</accession>
<dbReference type="EMBL" id="JAUSUG010000022">
    <property type="protein sequence ID" value="MDQ0257060.1"/>
    <property type="molecule type" value="Genomic_DNA"/>
</dbReference>
<evidence type="ECO:0000313" key="2">
    <source>
        <dbReference type="EMBL" id="MDQ0257060.1"/>
    </source>
</evidence>
<keyword evidence="1" id="KW-0732">Signal</keyword>
<gene>
    <name evidence="2" type="ORF">J2S74_004505</name>
</gene>
<keyword evidence="3" id="KW-1185">Reference proteome</keyword>
<dbReference type="PANTHER" id="PTHR43649:SF33">
    <property type="entry name" value="POLYGALACTURONAN_RHAMNOGALACTURONAN-BINDING PROTEIN YTCQ"/>
    <property type="match status" value="1"/>
</dbReference>
<proteinExistence type="predicted"/>
<dbReference type="RefSeq" id="WP_307330180.1">
    <property type="nucleotide sequence ID" value="NZ_JAUSUG010000022.1"/>
</dbReference>
<dbReference type="PANTHER" id="PTHR43649">
    <property type="entry name" value="ARABINOSE-BINDING PROTEIN-RELATED"/>
    <property type="match status" value="1"/>
</dbReference>
<dbReference type="Gene3D" id="3.40.190.10">
    <property type="entry name" value="Periplasmic binding protein-like II"/>
    <property type="match status" value="2"/>
</dbReference>